<keyword evidence="2" id="KW-1185">Reference proteome</keyword>
<name>A0AAU9JWC5_9CILI</name>
<sequence length="71" mass="8223">MHNPSSYFCDLKLKIVLQQKCSRQMVFIGEKPITSLQNSTWLYTPFGRYFWVETNISAHTPNGSQGELLKI</sequence>
<protein>
    <submittedName>
        <fullName evidence="1">Uncharacterized protein</fullName>
    </submittedName>
</protein>
<gene>
    <name evidence="1" type="ORF">BSTOLATCC_MIC48022</name>
</gene>
<organism evidence="1 2">
    <name type="scientific">Blepharisma stoltei</name>
    <dbReference type="NCBI Taxonomy" id="1481888"/>
    <lineage>
        <taxon>Eukaryota</taxon>
        <taxon>Sar</taxon>
        <taxon>Alveolata</taxon>
        <taxon>Ciliophora</taxon>
        <taxon>Postciliodesmatophora</taxon>
        <taxon>Heterotrichea</taxon>
        <taxon>Heterotrichida</taxon>
        <taxon>Blepharismidae</taxon>
        <taxon>Blepharisma</taxon>
    </lineage>
</organism>
<accession>A0AAU9JWC5</accession>
<reference evidence="1" key="1">
    <citation type="submission" date="2021-09" db="EMBL/GenBank/DDBJ databases">
        <authorList>
            <consortium name="AG Swart"/>
            <person name="Singh M."/>
            <person name="Singh A."/>
            <person name="Seah K."/>
            <person name="Emmerich C."/>
        </authorList>
    </citation>
    <scope>NUCLEOTIDE SEQUENCE</scope>
    <source>
        <strain evidence="1">ATCC30299</strain>
    </source>
</reference>
<evidence type="ECO:0000313" key="1">
    <source>
        <dbReference type="EMBL" id="CAG9329194.1"/>
    </source>
</evidence>
<dbReference type="Proteomes" id="UP001162131">
    <property type="component" value="Unassembled WGS sequence"/>
</dbReference>
<evidence type="ECO:0000313" key="2">
    <source>
        <dbReference type="Proteomes" id="UP001162131"/>
    </source>
</evidence>
<dbReference type="AlphaFoldDB" id="A0AAU9JWC5"/>
<comment type="caution">
    <text evidence="1">The sequence shown here is derived from an EMBL/GenBank/DDBJ whole genome shotgun (WGS) entry which is preliminary data.</text>
</comment>
<proteinExistence type="predicted"/>
<dbReference type="EMBL" id="CAJZBQ010000047">
    <property type="protein sequence ID" value="CAG9329194.1"/>
    <property type="molecule type" value="Genomic_DNA"/>
</dbReference>